<feature type="region of interest" description="Disordered" evidence="1">
    <location>
        <begin position="26"/>
        <end position="59"/>
    </location>
</feature>
<dbReference type="AlphaFoldDB" id="A0A1G1W8M6"/>
<evidence type="ECO:0000313" key="3">
    <source>
        <dbReference type="EMBL" id="OGY24023.1"/>
    </source>
</evidence>
<dbReference type="Proteomes" id="UP000177103">
    <property type="component" value="Unassembled WGS sequence"/>
</dbReference>
<dbReference type="Pfam" id="PF13399">
    <property type="entry name" value="LytR_C"/>
    <property type="match status" value="1"/>
</dbReference>
<proteinExistence type="predicted"/>
<feature type="domain" description="LytR/CpsA/Psr regulator C-terminal" evidence="2">
    <location>
        <begin position="67"/>
        <end position="113"/>
    </location>
</feature>
<evidence type="ECO:0000256" key="1">
    <source>
        <dbReference type="SAM" id="MobiDB-lite"/>
    </source>
</evidence>
<protein>
    <recommendedName>
        <fullName evidence="2">LytR/CpsA/Psr regulator C-terminal domain-containing protein</fullName>
    </recommendedName>
</protein>
<evidence type="ECO:0000259" key="2">
    <source>
        <dbReference type="Pfam" id="PF13399"/>
    </source>
</evidence>
<dbReference type="Gene3D" id="3.30.70.2390">
    <property type="match status" value="1"/>
</dbReference>
<gene>
    <name evidence="3" type="ORF">A2Y57_02200</name>
</gene>
<name>A0A1G1W8M6_9BACT</name>
<sequence length="155" mass="16816">MLFKDSFIETFDKFFKVSQVTKEEVKKEASPAATYNESTTSAKEKESTPSAQEATQSAEAVLDKSTLRIKVLNGSGIEGAGQEAANLLQQLGYTIVSVSNASTFDYETTQIQIKESRVVFNGVLTNDLEAKYTITSGQALGELEEFDALVTVGKP</sequence>
<organism evidence="3 4">
    <name type="scientific">Candidatus Woykebacteria bacterium RBG_13_40_7b</name>
    <dbReference type="NCBI Taxonomy" id="1802594"/>
    <lineage>
        <taxon>Bacteria</taxon>
        <taxon>Candidatus Woykeibacteriota</taxon>
    </lineage>
</organism>
<reference evidence="3 4" key="1">
    <citation type="journal article" date="2016" name="Nat. Commun.">
        <title>Thousands of microbial genomes shed light on interconnected biogeochemical processes in an aquifer system.</title>
        <authorList>
            <person name="Anantharaman K."/>
            <person name="Brown C.T."/>
            <person name="Hug L.A."/>
            <person name="Sharon I."/>
            <person name="Castelle C.J."/>
            <person name="Probst A.J."/>
            <person name="Thomas B.C."/>
            <person name="Singh A."/>
            <person name="Wilkins M.J."/>
            <person name="Karaoz U."/>
            <person name="Brodie E.L."/>
            <person name="Williams K.H."/>
            <person name="Hubbard S.S."/>
            <person name="Banfield J.F."/>
        </authorList>
    </citation>
    <scope>NUCLEOTIDE SEQUENCE [LARGE SCALE GENOMIC DNA]</scope>
</reference>
<feature type="compositionally biased region" description="Polar residues" evidence="1">
    <location>
        <begin position="48"/>
        <end position="58"/>
    </location>
</feature>
<comment type="caution">
    <text evidence="3">The sequence shown here is derived from an EMBL/GenBank/DDBJ whole genome shotgun (WGS) entry which is preliminary data.</text>
</comment>
<dbReference type="EMBL" id="MHCQ01000032">
    <property type="protein sequence ID" value="OGY24023.1"/>
    <property type="molecule type" value="Genomic_DNA"/>
</dbReference>
<evidence type="ECO:0000313" key="4">
    <source>
        <dbReference type="Proteomes" id="UP000177103"/>
    </source>
</evidence>
<dbReference type="InterPro" id="IPR027381">
    <property type="entry name" value="LytR/CpsA/Psr_C"/>
</dbReference>
<accession>A0A1G1W8M6</accession>